<dbReference type="PANTHER" id="PTHR11662">
    <property type="entry name" value="SOLUTE CARRIER FAMILY 17"/>
    <property type="match status" value="1"/>
</dbReference>
<reference evidence="8 9" key="1">
    <citation type="submission" date="2013-09" db="EMBL/GenBank/DDBJ databases">
        <title>High correlation between genotypes and phenotypes of environmental bacteria Comamonas testosteroni strains.</title>
        <authorList>
            <person name="Liu L."/>
            <person name="Zhu W."/>
            <person name="Xia X."/>
            <person name="Xu B."/>
            <person name="Luo M."/>
            <person name="Wang G."/>
        </authorList>
    </citation>
    <scope>NUCLEOTIDE SEQUENCE [LARGE SCALE GENOMIC DNA]</scope>
    <source>
        <strain evidence="8 9">DF2</strain>
    </source>
</reference>
<dbReference type="InterPro" id="IPR020846">
    <property type="entry name" value="MFS_dom"/>
</dbReference>
<evidence type="ECO:0000256" key="2">
    <source>
        <dbReference type="ARBA" id="ARBA00022475"/>
    </source>
</evidence>
<dbReference type="SUPFAM" id="SSF103473">
    <property type="entry name" value="MFS general substrate transporter"/>
    <property type="match status" value="1"/>
</dbReference>
<comment type="caution">
    <text evidence="8">The sequence shown here is derived from an EMBL/GenBank/DDBJ whole genome shotgun (WGS) entry which is preliminary data.</text>
</comment>
<dbReference type="NCBIfam" id="TIGR00893">
    <property type="entry name" value="2A0114"/>
    <property type="match status" value="1"/>
</dbReference>
<feature type="transmembrane region" description="Helical" evidence="6">
    <location>
        <begin position="49"/>
        <end position="68"/>
    </location>
</feature>
<dbReference type="AlphaFoldDB" id="A0A0E3BRP3"/>
<accession>A0A0E3BRP3</accession>
<dbReference type="InterPro" id="IPR050382">
    <property type="entry name" value="MFS_Na/Anion_cotransporter"/>
</dbReference>
<dbReference type="Pfam" id="PF07690">
    <property type="entry name" value="MFS_1"/>
    <property type="match status" value="1"/>
</dbReference>
<dbReference type="RefSeq" id="WP_052052902.1">
    <property type="nucleotide sequence ID" value="NZ_AWTO01000185.1"/>
</dbReference>
<keyword evidence="9" id="KW-1185">Reference proteome</keyword>
<comment type="subcellular location">
    <subcellularLocation>
        <location evidence="1">Cell membrane</location>
        <topology evidence="1">Multi-pass membrane protein</topology>
    </subcellularLocation>
</comment>
<protein>
    <submittedName>
        <fullName evidence="8">Glucarate transporter</fullName>
    </submittedName>
</protein>
<name>A0A0E3BRP3_9BURK</name>
<dbReference type="Proteomes" id="UP000029549">
    <property type="component" value="Unassembled WGS sequence"/>
</dbReference>
<feature type="transmembrane region" description="Helical" evidence="6">
    <location>
        <begin position="237"/>
        <end position="256"/>
    </location>
</feature>
<evidence type="ECO:0000256" key="3">
    <source>
        <dbReference type="ARBA" id="ARBA00022692"/>
    </source>
</evidence>
<dbReference type="InterPro" id="IPR000849">
    <property type="entry name" value="Sugar_P_transporter"/>
</dbReference>
<feature type="transmembrane region" description="Helical" evidence="6">
    <location>
        <begin position="166"/>
        <end position="186"/>
    </location>
</feature>
<proteinExistence type="predicted"/>
<dbReference type="EMBL" id="AWTP01000123">
    <property type="protein sequence ID" value="KGH08337.1"/>
    <property type="molecule type" value="Genomic_DNA"/>
</dbReference>
<dbReference type="PIRSF" id="PIRSF002808">
    <property type="entry name" value="Hexose_phosphate_transp"/>
    <property type="match status" value="1"/>
</dbReference>
<feature type="transmembrane region" description="Helical" evidence="6">
    <location>
        <begin position="312"/>
        <end position="331"/>
    </location>
</feature>
<evidence type="ECO:0000256" key="5">
    <source>
        <dbReference type="ARBA" id="ARBA00023136"/>
    </source>
</evidence>
<feature type="transmembrane region" description="Helical" evidence="6">
    <location>
        <begin position="276"/>
        <end position="300"/>
    </location>
</feature>
<feature type="transmembrane region" description="Helical" evidence="6">
    <location>
        <begin position="337"/>
        <end position="358"/>
    </location>
</feature>
<dbReference type="GO" id="GO:0022857">
    <property type="term" value="F:transmembrane transporter activity"/>
    <property type="evidence" value="ECO:0007669"/>
    <property type="project" value="InterPro"/>
</dbReference>
<dbReference type="PROSITE" id="PS50850">
    <property type="entry name" value="MFS"/>
    <property type="match status" value="1"/>
</dbReference>
<dbReference type="GO" id="GO:0005886">
    <property type="term" value="C:plasma membrane"/>
    <property type="evidence" value="ECO:0007669"/>
    <property type="project" value="UniProtKB-SubCell"/>
</dbReference>
<gene>
    <name evidence="8" type="ORF">P608_18370</name>
</gene>
<dbReference type="CDD" id="cd17319">
    <property type="entry name" value="MFS_ExuT_GudP_like"/>
    <property type="match status" value="1"/>
</dbReference>
<evidence type="ECO:0000259" key="7">
    <source>
        <dbReference type="PROSITE" id="PS50850"/>
    </source>
</evidence>
<feature type="transmembrane region" description="Helical" evidence="6">
    <location>
        <begin position="370"/>
        <end position="392"/>
    </location>
</feature>
<evidence type="ECO:0000256" key="4">
    <source>
        <dbReference type="ARBA" id="ARBA00022989"/>
    </source>
</evidence>
<keyword evidence="4 6" id="KW-1133">Transmembrane helix</keyword>
<feature type="domain" description="Major facilitator superfamily (MFS) profile" evidence="7">
    <location>
        <begin position="10"/>
        <end position="424"/>
    </location>
</feature>
<dbReference type="Gene3D" id="1.20.1250.20">
    <property type="entry name" value="MFS general substrate transporter like domains"/>
    <property type="match status" value="2"/>
</dbReference>
<dbReference type="InterPro" id="IPR011701">
    <property type="entry name" value="MFS"/>
</dbReference>
<keyword evidence="2" id="KW-1003">Cell membrane</keyword>
<dbReference type="PANTHER" id="PTHR11662:SF399">
    <property type="entry name" value="FI19708P1-RELATED"/>
    <property type="match status" value="1"/>
</dbReference>
<keyword evidence="5 6" id="KW-0472">Membrane</keyword>
<sequence>MLRHRQRYLILALITVVLAFSTGDRATLSIAGSGMAKELELSPVQMGWLFSSFAWAYVLAHIPAGWLVDKLGAKRTVLLGVIFWSICTALQGAASWFGSVFATLLVLRFLMGVFEAPVGPASGRVIAMWFPSSERGMAGSIFNSAQYLSLAVFTPLMGWLDHKFGWEHVFSVMGGLGLLLALLWWVGFHAPGTHPRVTKEELDTIEAGGALTELNARSSTQLDSTKPRIRDLFRSRMLCGIFLAQYCITAITWFFVSWFPSYLVQERHFSILNAGFLASLPAIAGFVGGVTTGFVTDWLLKRTGSLTFARKLPITVGLLMTSAMIGCNYVQSDVMVIGLMAVAFFGKGFGSLGWTVVADTAPKSMIGVTGGVFNALGNSAGIVTPLVIGYILGETGSFHGALIYVGGHGLVAVLSYWLIVGRIERFELPVDGTPATAAKHNEFSNA</sequence>
<keyword evidence="3 6" id="KW-0812">Transmembrane</keyword>
<feature type="transmembrane region" description="Helical" evidence="6">
    <location>
        <begin position="77"/>
        <end position="94"/>
    </location>
</feature>
<evidence type="ECO:0000313" key="8">
    <source>
        <dbReference type="EMBL" id="KGH08337.1"/>
    </source>
</evidence>
<organism evidence="8 9">
    <name type="scientific">Comamonas thiooxydans</name>
    <dbReference type="NCBI Taxonomy" id="363952"/>
    <lineage>
        <taxon>Bacteria</taxon>
        <taxon>Pseudomonadati</taxon>
        <taxon>Pseudomonadota</taxon>
        <taxon>Betaproteobacteria</taxon>
        <taxon>Burkholderiales</taxon>
        <taxon>Comamonadaceae</taxon>
        <taxon>Comamonas</taxon>
    </lineage>
</organism>
<dbReference type="InterPro" id="IPR036259">
    <property type="entry name" value="MFS_trans_sf"/>
</dbReference>
<evidence type="ECO:0000256" key="1">
    <source>
        <dbReference type="ARBA" id="ARBA00004651"/>
    </source>
</evidence>
<evidence type="ECO:0000313" key="9">
    <source>
        <dbReference type="Proteomes" id="UP000029549"/>
    </source>
</evidence>
<feature type="transmembrane region" description="Helical" evidence="6">
    <location>
        <begin position="398"/>
        <end position="419"/>
    </location>
</feature>
<evidence type="ECO:0000256" key="6">
    <source>
        <dbReference type="SAM" id="Phobius"/>
    </source>
</evidence>